<evidence type="ECO:0000313" key="2">
    <source>
        <dbReference type="Proteomes" id="UP001225316"/>
    </source>
</evidence>
<evidence type="ECO:0000313" key="1">
    <source>
        <dbReference type="EMBL" id="MDQ8207045.1"/>
    </source>
</evidence>
<comment type="caution">
    <text evidence="1">The sequence shown here is derived from an EMBL/GenBank/DDBJ whole genome shotgun (WGS) entry which is preliminary data.</text>
</comment>
<dbReference type="RefSeq" id="WP_308949182.1">
    <property type="nucleotide sequence ID" value="NZ_JARXHW010000009.1"/>
</dbReference>
<dbReference type="Proteomes" id="UP001225316">
    <property type="component" value="Unassembled WGS sequence"/>
</dbReference>
<sequence>MEELTQLNNFRSAYLKANGGEASIRAILSIRNAGVMINKGKEMPFFSIKRQPDKSLTTFKMREYDLTFGVNGPVVWQRVKKEGEAPKYELKTGPEGQSLAQMGKFFDSTMSVLLLNQGKIEHLSSSQWQGTETLKVDFAPDKFNRQATSYFDIRTMHQLARIEQLPDGRIRKTLYNDYRDVAGMQEPFKVETYIDEVLQNQIIIEKCEANIGAILSLFDYPEQLADSTQEAEINVNYKLLQQTH</sequence>
<organism evidence="1 2">
    <name type="scientific">Thalassobacterium maritimum</name>
    <dbReference type="NCBI Taxonomy" id="3041265"/>
    <lineage>
        <taxon>Bacteria</taxon>
        <taxon>Pseudomonadati</taxon>
        <taxon>Verrucomicrobiota</taxon>
        <taxon>Opitutia</taxon>
        <taxon>Puniceicoccales</taxon>
        <taxon>Coraliomargaritaceae</taxon>
        <taxon>Thalassobacterium</taxon>
    </lineage>
</organism>
<gene>
    <name evidence="1" type="ORF">QEH52_05970</name>
</gene>
<accession>A0ABU1ASC1</accession>
<proteinExistence type="predicted"/>
<reference evidence="1 2" key="1">
    <citation type="submission" date="2023-04" db="EMBL/GenBank/DDBJ databases">
        <title>A novel bacteria isolated from coastal sediment.</title>
        <authorList>
            <person name="Liu X.-J."/>
            <person name="Du Z.-J."/>
        </authorList>
    </citation>
    <scope>NUCLEOTIDE SEQUENCE [LARGE SCALE GENOMIC DNA]</scope>
    <source>
        <strain evidence="1 2">SDUM461003</strain>
    </source>
</reference>
<dbReference type="EMBL" id="JARXHW010000009">
    <property type="protein sequence ID" value="MDQ8207045.1"/>
    <property type="molecule type" value="Genomic_DNA"/>
</dbReference>
<protein>
    <recommendedName>
        <fullName evidence="3">CYTH domain-containing protein</fullName>
    </recommendedName>
</protein>
<keyword evidence="2" id="KW-1185">Reference proteome</keyword>
<evidence type="ECO:0008006" key="3">
    <source>
        <dbReference type="Google" id="ProtNLM"/>
    </source>
</evidence>
<name>A0ABU1ASC1_9BACT</name>